<feature type="transmembrane region" description="Helical" evidence="8">
    <location>
        <begin position="205"/>
        <end position="227"/>
    </location>
</feature>
<comment type="caution">
    <text evidence="10">The sequence shown here is derived from an EMBL/GenBank/DDBJ whole genome shotgun (WGS) entry which is preliminary data.</text>
</comment>
<keyword evidence="5 10" id="KW-0067">ATP-binding</keyword>
<dbReference type="PROSITE" id="PS50929">
    <property type="entry name" value="ABC_TM1F"/>
    <property type="match status" value="1"/>
</dbReference>
<keyword evidence="3 8" id="KW-0812">Transmembrane</keyword>
<evidence type="ECO:0000256" key="1">
    <source>
        <dbReference type="ARBA" id="ARBA00004141"/>
    </source>
</evidence>
<dbReference type="GO" id="GO:0140359">
    <property type="term" value="F:ABC-type transporter activity"/>
    <property type="evidence" value="ECO:0007669"/>
    <property type="project" value="InterPro"/>
</dbReference>
<dbReference type="SUPFAM" id="SSF90123">
    <property type="entry name" value="ABC transporter transmembrane region"/>
    <property type="match status" value="1"/>
</dbReference>
<evidence type="ECO:0000256" key="7">
    <source>
        <dbReference type="ARBA" id="ARBA00023136"/>
    </source>
</evidence>
<feature type="transmembrane region" description="Helical" evidence="8">
    <location>
        <begin position="95"/>
        <end position="112"/>
    </location>
</feature>
<keyword evidence="4" id="KW-0547">Nucleotide-binding</keyword>
<feature type="transmembrane region" description="Helical" evidence="8">
    <location>
        <begin position="233"/>
        <end position="254"/>
    </location>
</feature>
<feature type="non-terminal residue" evidence="10">
    <location>
        <position position="454"/>
    </location>
</feature>
<sequence>MYAARTASELGSHEDCTQLDGAVDSAAAEGHASPTTVEEGAAALFAAGGEGDGAACAALAGGGADVAITESGEEKAVGAVPLDVYRRYMEACGGWPAFLFCVAFFVLTEAVLRSSDVWLSLWSGERLGGMSPRRRLAVYVGTVLVAILASPSRDLLCFTWMRRASYCLHANLLRSISQARLAFFDVTPRGRLMNRMSRDMGQIDWDLPVSLDISFFFVCYLVAYIVIMAVSQPFILVVLVPCVLVYGRIFRFFCAANRETQRLLNISNSPVFAVLSEVLAGRWTICAYERQHAMMDEVLRSLDGVFACGYMQCMGSRWLAVRVELLGNVAVSSLALLGVAASRSTWMHINLGLLALSVSKASSITTVLSRLITVGASVEASMNCVERVLYYTDHAPAEDLCGGGASGVPAAACGCGVGACPPAAGSLVFEHVDMRYRPGLPLVLRDVSFAIAPG</sequence>
<keyword evidence="2" id="KW-0813">Transport</keyword>
<dbReference type="Gene3D" id="1.20.1560.10">
    <property type="entry name" value="ABC transporter type 1, transmembrane domain"/>
    <property type="match status" value="1"/>
</dbReference>
<dbReference type="FunFam" id="1.20.1560.10:FF:000010">
    <property type="entry name" value="Multidrug resistance-associated ABC transporter"/>
    <property type="match status" value="1"/>
</dbReference>
<organism evidence="10 11">
    <name type="scientific">Leptomonas seymouri</name>
    <dbReference type="NCBI Taxonomy" id="5684"/>
    <lineage>
        <taxon>Eukaryota</taxon>
        <taxon>Discoba</taxon>
        <taxon>Euglenozoa</taxon>
        <taxon>Kinetoplastea</taxon>
        <taxon>Metakinetoplastina</taxon>
        <taxon>Trypanosomatida</taxon>
        <taxon>Trypanosomatidae</taxon>
        <taxon>Leishmaniinae</taxon>
        <taxon>Leptomonas</taxon>
    </lineage>
</organism>
<dbReference type="AlphaFoldDB" id="A0A0N0P2H0"/>
<evidence type="ECO:0000256" key="6">
    <source>
        <dbReference type="ARBA" id="ARBA00022989"/>
    </source>
</evidence>
<comment type="subcellular location">
    <subcellularLocation>
        <location evidence="1">Membrane</location>
        <topology evidence="1">Multi-pass membrane protein</topology>
    </subcellularLocation>
</comment>
<reference evidence="10 11" key="1">
    <citation type="journal article" date="2015" name="PLoS Pathog.">
        <title>Leptomonas seymouri: Adaptations to the Dixenous Life Cycle Analyzed by Genome Sequencing, Transcriptome Profiling and Co-infection with Leishmania donovani.</title>
        <authorList>
            <person name="Kraeva N."/>
            <person name="Butenko A."/>
            <person name="Hlavacova J."/>
            <person name="Kostygov A."/>
            <person name="Myskova J."/>
            <person name="Grybchuk D."/>
            <person name="Lestinova T."/>
            <person name="Votypka J."/>
            <person name="Volf P."/>
            <person name="Opperdoes F."/>
            <person name="Flegontov P."/>
            <person name="Lukes J."/>
            <person name="Yurchenko V."/>
        </authorList>
    </citation>
    <scope>NUCLEOTIDE SEQUENCE [LARGE SCALE GENOMIC DNA]</scope>
    <source>
        <strain evidence="10 11">ATCC 30220</strain>
    </source>
</reference>
<evidence type="ECO:0000259" key="9">
    <source>
        <dbReference type="PROSITE" id="PS50929"/>
    </source>
</evidence>
<evidence type="ECO:0000256" key="2">
    <source>
        <dbReference type="ARBA" id="ARBA00022448"/>
    </source>
</evidence>
<dbReference type="GO" id="GO:0016020">
    <property type="term" value="C:membrane"/>
    <property type="evidence" value="ECO:0007669"/>
    <property type="project" value="UniProtKB-SubCell"/>
</dbReference>
<dbReference type="InterPro" id="IPR044726">
    <property type="entry name" value="ABCC_6TM_D2"/>
</dbReference>
<feature type="domain" description="ABC transmembrane type-1" evidence="9">
    <location>
        <begin position="136"/>
        <end position="380"/>
    </location>
</feature>
<evidence type="ECO:0000313" key="10">
    <source>
        <dbReference type="EMBL" id="KPI82507.1"/>
    </source>
</evidence>
<evidence type="ECO:0000313" key="11">
    <source>
        <dbReference type="Proteomes" id="UP000038009"/>
    </source>
</evidence>
<keyword evidence="11" id="KW-1185">Reference proteome</keyword>
<gene>
    <name evidence="10" type="ORF">ABL78_8483</name>
</gene>
<dbReference type="OrthoDB" id="6500128at2759"/>
<keyword evidence="6 8" id="KW-1133">Transmembrane helix</keyword>
<dbReference type="Proteomes" id="UP000038009">
    <property type="component" value="Unassembled WGS sequence"/>
</dbReference>
<dbReference type="CDD" id="cd18580">
    <property type="entry name" value="ABC_6TM_ABCC_D2"/>
    <property type="match status" value="1"/>
</dbReference>
<dbReference type="PANTHER" id="PTHR24223:SF273">
    <property type="entry name" value="MULTIDRUG RESISTANCE PROTEIN E"/>
    <property type="match status" value="1"/>
</dbReference>
<evidence type="ECO:0000256" key="3">
    <source>
        <dbReference type="ARBA" id="ARBA00022692"/>
    </source>
</evidence>
<dbReference type="GO" id="GO:0005524">
    <property type="term" value="F:ATP binding"/>
    <property type="evidence" value="ECO:0007669"/>
    <property type="project" value="UniProtKB-KW"/>
</dbReference>
<protein>
    <submittedName>
        <fullName evidence="10">ATP-binding cassette protein subfamily C member 5 putative (ABCC5)</fullName>
    </submittedName>
</protein>
<dbReference type="EMBL" id="LJSK01000841">
    <property type="protein sequence ID" value="KPI82507.1"/>
    <property type="molecule type" value="Genomic_DNA"/>
</dbReference>
<name>A0A0N0P2H0_LEPSE</name>
<dbReference type="PANTHER" id="PTHR24223">
    <property type="entry name" value="ATP-BINDING CASSETTE SUB-FAMILY C"/>
    <property type="match status" value="1"/>
</dbReference>
<dbReference type="InterPro" id="IPR036640">
    <property type="entry name" value="ABC1_TM_sf"/>
</dbReference>
<dbReference type="VEuPathDB" id="TriTrypDB:Lsey_0843_0010"/>
<proteinExistence type="predicted"/>
<dbReference type="InterPro" id="IPR011527">
    <property type="entry name" value="ABC1_TM_dom"/>
</dbReference>
<evidence type="ECO:0000256" key="5">
    <source>
        <dbReference type="ARBA" id="ARBA00022840"/>
    </source>
</evidence>
<accession>A0A0N0P2H0</accession>
<feature type="transmembrane region" description="Helical" evidence="8">
    <location>
        <begin position="136"/>
        <end position="156"/>
    </location>
</feature>
<dbReference type="InterPro" id="IPR050173">
    <property type="entry name" value="ABC_transporter_C-like"/>
</dbReference>
<evidence type="ECO:0000256" key="8">
    <source>
        <dbReference type="SAM" id="Phobius"/>
    </source>
</evidence>
<evidence type="ECO:0000256" key="4">
    <source>
        <dbReference type="ARBA" id="ARBA00022741"/>
    </source>
</evidence>
<dbReference type="Pfam" id="PF00664">
    <property type="entry name" value="ABC_membrane"/>
    <property type="match status" value="1"/>
</dbReference>
<keyword evidence="7 8" id="KW-0472">Membrane</keyword>